<dbReference type="KEGG" id="amob:HG15A2_07840"/>
<evidence type="ECO:0000313" key="4">
    <source>
        <dbReference type="Proteomes" id="UP000319852"/>
    </source>
</evidence>
<dbReference type="EMBL" id="CP036263">
    <property type="protein sequence ID" value="QDS97521.1"/>
    <property type="molecule type" value="Genomic_DNA"/>
</dbReference>
<reference evidence="3 4" key="1">
    <citation type="submission" date="2019-02" db="EMBL/GenBank/DDBJ databases">
        <title>Deep-cultivation of Planctomycetes and their phenomic and genomic characterization uncovers novel biology.</title>
        <authorList>
            <person name="Wiegand S."/>
            <person name="Jogler M."/>
            <person name="Boedeker C."/>
            <person name="Pinto D."/>
            <person name="Vollmers J."/>
            <person name="Rivas-Marin E."/>
            <person name="Kohn T."/>
            <person name="Peeters S.H."/>
            <person name="Heuer A."/>
            <person name="Rast P."/>
            <person name="Oberbeckmann S."/>
            <person name="Bunk B."/>
            <person name="Jeske O."/>
            <person name="Meyerdierks A."/>
            <person name="Storesund J.E."/>
            <person name="Kallscheuer N."/>
            <person name="Luecker S."/>
            <person name="Lage O.M."/>
            <person name="Pohl T."/>
            <person name="Merkel B.J."/>
            <person name="Hornburger P."/>
            <person name="Mueller R.-W."/>
            <person name="Bruemmer F."/>
            <person name="Labrenz M."/>
            <person name="Spormann A.M."/>
            <person name="Op den Camp H."/>
            <person name="Overmann J."/>
            <person name="Amann R."/>
            <person name="Jetten M.S.M."/>
            <person name="Mascher T."/>
            <person name="Medema M.H."/>
            <person name="Devos D.P."/>
            <person name="Kaster A.-K."/>
            <person name="Ovreas L."/>
            <person name="Rohde M."/>
            <person name="Galperin M.Y."/>
            <person name="Jogler C."/>
        </authorList>
    </citation>
    <scope>NUCLEOTIDE SEQUENCE [LARGE SCALE GENOMIC DNA]</scope>
    <source>
        <strain evidence="3 4">HG15A2</strain>
    </source>
</reference>
<dbReference type="PANTHER" id="PTHR30160">
    <property type="entry name" value="TETRAACYLDISACCHARIDE 4'-KINASE-RELATED"/>
    <property type="match status" value="1"/>
</dbReference>
<name>A0A517MRL4_9BACT</name>
<sequence length="357" mass="38624">MSLSETASRSKSSDDRPRILIVRLTAVGDVIHGTPVACALRDAFPNATLGWVVEGGGGDLLEGHSAIDHLIRVPRRWWKSLRSIRKVRRELRALQFDTTVDLQCLTKSAVIAKLSGAKRRLGAGGASARELSGWFNNELTVVQASHVVDHYLGILAPLGIPQPDVRFGLSEREADGQFASEALQQLQLEDQNFVALNPGAGWDSKLWPAERYGDLAQRIHQAFGLRSLAVWGGGKEQAMADTIVGTSAGTAVMAPATSLRELGALLRRARLFVGSDTGPMHLAVAHDTPAVSVHGTSRAEWCGAYGAKNRRVQAYYQDGSAKERRSAENTAMRAISVDDVFAATEELLSQRTLQHCG</sequence>
<dbReference type="InterPro" id="IPR051199">
    <property type="entry name" value="LPS_LOS_Heptosyltrfase"/>
</dbReference>
<dbReference type="GO" id="GO:0009244">
    <property type="term" value="P:lipopolysaccharide core region biosynthetic process"/>
    <property type="evidence" value="ECO:0007669"/>
    <property type="project" value="TreeGrafter"/>
</dbReference>
<evidence type="ECO:0000256" key="1">
    <source>
        <dbReference type="ARBA" id="ARBA00022676"/>
    </source>
</evidence>
<evidence type="ECO:0000313" key="3">
    <source>
        <dbReference type="EMBL" id="QDS97521.1"/>
    </source>
</evidence>
<accession>A0A517MRL4</accession>
<keyword evidence="4" id="KW-1185">Reference proteome</keyword>
<dbReference type="GO" id="GO:0005829">
    <property type="term" value="C:cytosol"/>
    <property type="evidence" value="ECO:0007669"/>
    <property type="project" value="TreeGrafter"/>
</dbReference>
<dbReference type="SUPFAM" id="SSF53756">
    <property type="entry name" value="UDP-Glycosyltransferase/glycogen phosphorylase"/>
    <property type="match status" value="1"/>
</dbReference>
<dbReference type="OrthoDB" id="9797795at2"/>
<keyword evidence="2 3" id="KW-0808">Transferase</keyword>
<organism evidence="3 4">
    <name type="scientific">Adhaeretor mobilis</name>
    <dbReference type="NCBI Taxonomy" id="1930276"/>
    <lineage>
        <taxon>Bacteria</taxon>
        <taxon>Pseudomonadati</taxon>
        <taxon>Planctomycetota</taxon>
        <taxon>Planctomycetia</taxon>
        <taxon>Pirellulales</taxon>
        <taxon>Lacipirellulaceae</taxon>
        <taxon>Adhaeretor</taxon>
    </lineage>
</organism>
<dbReference type="RefSeq" id="WP_145057969.1">
    <property type="nucleotide sequence ID" value="NZ_CP036263.1"/>
</dbReference>
<dbReference type="Proteomes" id="UP000319852">
    <property type="component" value="Chromosome"/>
</dbReference>
<gene>
    <name evidence="3" type="primary">rfaC</name>
    <name evidence="3" type="ORF">HG15A2_07840</name>
</gene>
<dbReference type="Gene3D" id="3.40.50.2000">
    <property type="entry name" value="Glycogen Phosphorylase B"/>
    <property type="match status" value="2"/>
</dbReference>
<keyword evidence="1" id="KW-0328">Glycosyltransferase</keyword>
<dbReference type="Pfam" id="PF01075">
    <property type="entry name" value="Glyco_transf_9"/>
    <property type="match status" value="1"/>
</dbReference>
<dbReference type="CDD" id="cd03789">
    <property type="entry name" value="GT9_LPS_heptosyltransferase"/>
    <property type="match status" value="1"/>
</dbReference>
<protein>
    <submittedName>
        <fullName evidence="3">Lipopolysaccharide heptosyltransferase 1</fullName>
        <ecNumber evidence="3">2.-.-.-</ecNumber>
    </submittedName>
</protein>
<dbReference type="InterPro" id="IPR002201">
    <property type="entry name" value="Glyco_trans_9"/>
</dbReference>
<proteinExistence type="predicted"/>
<dbReference type="AlphaFoldDB" id="A0A517MRL4"/>
<dbReference type="GO" id="GO:0008713">
    <property type="term" value="F:ADP-heptose-lipopolysaccharide heptosyltransferase activity"/>
    <property type="evidence" value="ECO:0007669"/>
    <property type="project" value="TreeGrafter"/>
</dbReference>
<dbReference type="EC" id="2.-.-.-" evidence="3"/>
<evidence type="ECO:0000256" key="2">
    <source>
        <dbReference type="ARBA" id="ARBA00022679"/>
    </source>
</evidence>
<dbReference type="PANTHER" id="PTHR30160:SF1">
    <property type="entry name" value="LIPOPOLYSACCHARIDE 1,2-N-ACETYLGLUCOSAMINETRANSFERASE-RELATED"/>
    <property type="match status" value="1"/>
</dbReference>